<dbReference type="HOGENOM" id="CLU_035301_1_1_2"/>
<dbReference type="Pfam" id="PF14535">
    <property type="entry name" value="AMP-binding_C_2"/>
    <property type="match status" value="1"/>
</dbReference>
<dbReference type="SUPFAM" id="SSF56801">
    <property type="entry name" value="Acetyl-CoA synthetase-like"/>
    <property type="match status" value="1"/>
</dbReference>
<evidence type="ECO:0000256" key="3">
    <source>
        <dbReference type="ARBA" id="ARBA00022450"/>
    </source>
</evidence>
<dbReference type="EMBL" id="CP009528">
    <property type="protein sequence ID" value="AKB55746.1"/>
    <property type="molecule type" value="Genomic_DNA"/>
</dbReference>
<dbReference type="EC" id="6.2.1.30" evidence="9"/>
<dbReference type="InterPro" id="IPR045851">
    <property type="entry name" value="AMP-bd_C_sf"/>
</dbReference>
<protein>
    <submittedName>
        <fullName evidence="9">Phenylacetate-coenzyme A ligase</fullName>
        <ecNumber evidence="9">6.2.1.30</ecNumber>
    </submittedName>
</protein>
<dbReference type="InterPro" id="IPR028154">
    <property type="entry name" value="AMP-dep_Lig_C"/>
</dbReference>
<proteinExistence type="predicted"/>
<reference evidence="9 10" key="1">
    <citation type="submission" date="2014-07" db="EMBL/GenBank/DDBJ databases">
        <title>Methanogenic archaea and the global carbon cycle.</title>
        <authorList>
            <person name="Henriksen J.R."/>
            <person name="Luke J."/>
            <person name="Reinhart S."/>
            <person name="Benedict M.N."/>
            <person name="Youngblut N.D."/>
            <person name="Metcalf M.E."/>
            <person name="Whitaker R.J."/>
            <person name="Metcalf W.W."/>
        </authorList>
    </citation>
    <scope>NUCLEOTIDE SEQUENCE [LARGE SCALE GENOMIC DNA]</scope>
    <source>
        <strain evidence="9 10">MS</strain>
    </source>
</reference>
<dbReference type="Gene3D" id="3.30.300.30">
    <property type="match status" value="1"/>
</dbReference>
<evidence type="ECO:0000259" key="8">
    <source>
        <dbReference type="Pfam" id="PF14535"/>
    </source>
</evidence>
<keyword evidence="5 9" id="KW-0436">Ligase</keyword>
<keyword evidence="10" id="KW-1185">Reference proteome</keyword>
<feature type="domain" description="AMP-dependent synthetase/ligase" evidence="7">
    <location>
        <begin position="110"/>
        <end position="305"/>
    </location>
</feature>
<dbReference type="Proteomes" id="UP000033033">
    <property type="component" value="Chromosome"/>
</dbReference>
<dbReference type="STRING" id="1434108.MSBRM_2748"/>
<dbReference type="KEGG" id="mby:MSBRM_2748"/>
<accession>A0A0E3LP18</accession>
<dbReference type="GO" id="GO:0010124">
    <property type="term" value="P:phenylacetate catabolic process"/>
    <property type="evidence" value="ECO:0007669"/>
    <property type="project" value="InterPro"/>
</dbReference>
<gene>
    <name evidence="9" type="ORF">MSBRM_2748</name>
</gene>
<evidence type="ECO:0000256" key="2">
    <source>
        <dbReference type="ARBA" id="ARBA00011245"/>
    </source>
</evidence>
<evidence type="ECO:0000313" key="10">
    <source>
        <dbReference type="Proteomes" id="UP000033033"/>
    </source>
</evidence>
<dbReference type="InterPro" id="IPR000873">
    <property type="entry name" value="AMP-dep_synth/lig_dom"/>
</dbReference>
<dbReference type="InterPro" id="IPR051414">
    <property type="entry name" value="Adenylate-forming_Reductase"/>
</dbReference>
<dbReference type="Pfam" id="PF00501">
    <property type="entry name" value="AMP-binding"/>
    <property type="match status" value="1"/>
</dbReference>
<dbReference type="PIRSF" id="PIRSF006444">
    <property type="entry name" value="PaaK"/>
    <property type="match status" value="1"/>
</dbReference>
<evidence type="ECO:0000259" key="7">
    <source>
        <dbReference type="Pfam" id="PF00501"/>
    </source>
</evidence>
<dbReference type="CDD" id="cd05913">
    <property type="entry name" value="PaaK"/>
    <property type="match status" value="1"/>
</dbReference>
<sequence length="452" mass="50973">MSGLISRAQNIRYTECEKMPEYWDPEIETMPVENLNKLQEEKLKRLVHYVYENSPFYRKKFDEHGVKPEDIQTLEDIRKLPFTVKQDLRDTYPTGMFCVPNSKLTRFHASSGTTGKPIVVGYTQNDIDEWAESLARGFTSVGLGKNDILQVSYGYGLFTGGLGAHYGSEKLGATVLPTSSGNTERQLELMRDLDVTAIACTPSYFLYLIETARKEGISIRDDTKLKMGFFGAEPWSEELKKRIEDESGIKAIDIYGTSEMSGPLFTECSEQCGIHIWADKFLVEIINPETDEPVPDGEIGELVITTLNKEALPLIRYRVRDLTRKISEPCVCGRTHPRITRISGRSDDMIIVRGINVFPGQVESVLMKIPEVGNHFMIIVDRIGPLDSMKVQIEMNESVFSDKMSDMMALKKKISSALKSVLNLAVQVELVEHGSLPRSEGKSKKVIDKRKI</sequence>
<dbReference type="PATRIC" id="fig|1434108.4.peg.3512"/>
<evidence type="ECO:0000256" key="1">
    <source>
        <dbReference type="ARBA" id="ARBA00005211"/>
    </source>
</evidence>
<dbReference type="FunFam" id="3.40.50.12780:FF:000016">
    <property type="entry name" value="Phenylacetate-coenzyme A ligase"/>
    <property type="match status" value="1"/>
</dbReference>
<dbReference type="PANTHER" id="PTHR43439">
    <property type="entry name" value="PHENYLACETATE-COENZYME A LIGASE"/>
    <property type="match status" value="1"/>
</dbReference>
<dbReference type="InterPro" id="IPR011880">
    <property type="entry name" value="PA_CoA_ligase"/>
</dbReference>
<evidence type="ECO:0000256" key="4">
    <source>
        <dbReference type="ARBA" id="ARBA00022553"/>
    </source>
</evidence>
<dbReference type="Gene3D" id="3.40.50.12780">
    <property type="entry name" value="N-terminal domain of ligase-like"/>
    <property type="match status" value="1"/>
</dbReference>
<name>A0A0E3LP18_METBA</name>
<organism evidence="9 10">
    <name type="scientific">Methanosarcina barkeri MS</name>
    <dbReference type="NCBI Taxonomy" id="1434108"/>
    <lineage>
        <taxon>Archaea</taxon>
        <taxon>Methanobacteriati</taxon>
        <taxon>Methanobacteriota</taxon>
        <taxon>Stenosarchaea group</taxon>
        <taxon>Methanomicrobia</taxon>
        <taxon>Methanosarcinales</taxon>
        <taxon>Methanosarcinaceae</taxon>
        <taxon>Methanosarcina</taxon>
    </lineage>
</organism>
<dbReference type="AlphaFoldDB" id="A0A0E3LP18"/>
<dbReference type="PANTHER" id="PTHR43439:SF2">
    <property type="entry name" value="ENZYME, PUTATIVE (JCVI)-RELATED"/>
    <property type="match status" value="1"/>
</dbReference>
<dbReference type="GO" id="GO:0047475">
    <property type="term" value="F:phenylacetate-CoA ligase activity"/>
    <property type="evidence" value="ECO:0007669"/>
    <property type="project" value="UniProtKB-EC"/>
</dbReference>
<keyword evidence="4" id="KW-0597">Phosphoprotein</keyword>
<dbReference type="GO" id="GO:0000166">
    <property type="term" value="F:nucleotide binding"/>
    <property type="evidence" value="ECO:0007669"/>
    <property type="project" value="UniProtKB-KW"/>
</dbReference>
<evidence type="ECO:0000256" key="5">
    <source>
        <dbReference type="ARBA" id="ARBA00022598"/>
    </source>
</evidence>
<comment type="subunit">
    <text evidence="2">Monomer.</text>
</comment>
<evidence type="ECO:0000256" key="6">
    <source>
        <dbReference type="ARBA" id="ARBA00022741"/>
    </source>
</evidence>
<keyword evidence="6" id="KW-0547">Nucleotide-binding</keyword>
<evidence type="ECO:0000313" key="9">
    <source>
        <dbReference type="EMBL" id="AKB55746.1"/>
    </source>
</evidence>
<keyword evidence="3" id="KW-0596">Phosphopantetheine</keyword>
<dbReference type="InterPro" id="IPR042099">
    <property type="entry name" value="ANL_N_sf"/>
</dbReference>
<feature type="domain" description="AMP-dependent ligase C-terminal" evidence="8">
    <location>
        <begin position="354"/>
        <end position="450"/>
    </location>
</feature>
<comment type="pathway">
    <text evidence="1">Aromatic compound metabolism.</text>
</comment>